<dbReference type="AlphaFoldDB" id="A0A517MK83"/>
<accession>A0A517MK83</accession>
<gene>
    <name evidence="2" type="ORF">FF011L_40880</name>
</gene>
<keyword evidence="1" id="KW-1133">Transmembrane helix</keyword>
<keyword evidence="3" id="KW-1185">Reference proteome</keyword>
<dbReference type="OrthoDB" id="8480418at2"/>
<dbReference type="Proteomes" id="UP000320672">
    <property type="component" value="Chromosome"/>
</dbReference>
<feature type="transmembrane region" description="Helical" evidence="1">
    <location>
        <begin position="14"/>
        <end position="34"/>
    </location>
</feature>
<protein>
    <recommendedName>
        <fullName evidence="4">Ferric reductase like transmembrane component</fullName>
    </recommendedName>
</protein>
<dbReference type="RefSeq" id="WP_145353349.1">
    <property type="nucleotide sequence ID" value="NZ_CP036262.1"/>
</dbReference>
<dbReference type="EMBL" id="CP036262">
    <property type="protein sequence ID" value="QDS95295.1"/>
    <property type="molecule type" value="Genomic_DNA"/>
</dbReference>
<proteinExistence type="predicted"/>
<feature type="transmembrane region" description="Helical" evidence="1">
    <location>
        <begin position="40"/>
        <end position="61"/>
    </location>
</feature>
<feature type="transmembrane region" description="Helical" evidence="1">
    <location>
        <begin position="248"/>
        <end position="275"/>
    </location>
</feature>
<evidence type="ECO:0008006" key="4">
    <source>
        <dbReference type="Google" id="ProtNLM"/>
    </source>
</evidence>
<sequence length="277" mass="31351">MNQPFLNQFGKRRLVGGTITLLAMVLLGGTAWLVKQRLGHASILTGATCLACLFLLMLIGVRRRIRMLPLWKMSTWVQVHLYVGLFCTAAYVFHVPKLFADGLFEGGLSLLFLGVTLSGFYGLYVSRTAPKRLTAVKGDFRYEQIGWHREQIAQLASGLIDPDSRSTAAPVLARFYRDNLFPFFRSPPSLSYVAMPGGARKRRLLSRLRELDRYLEDETRQVAGRFAALVRMRDDLDYHYALQFRLRVWLVVHSMLSIGLLVWASAHALLALQFLGS</sequence>
<evidence type="ECO:0000313" key="2">
    <source>
        <dbReference type="EMBL" id="QDS95295.1"/>
    </source>
</evidence>
<reference evidence="2 3" key="1">
    <citation type="submission" date="2019-02" db="EMBL/GenBank/DDBJ databases">
        <title>Deep-cultivation of Planctomycetes and their phenomic and genomic characterization uncovers novel biology.</title>
        <authorList>
            <person name="Wiegand S."/>
            <person name="Jogler M."/>
            <person name="Boedeker C."/>
            <person name="Pinto D."/>
            <person name="Vollmers J."/>
            <person name="Rivas-Marin E."/>
            <person name="Kohn T."/>
            <person name="Peeters S.H."/>
            <person name="Heuer A."/>
            <person name="Rast P."/>
            <person name="Oberbeckmann S."/>
            <person name="Bunk B."/>
            <person name="Jeske O."/>
            <person name="Meyerdierks A."/>
            <person name="Storesund J.E."/>
            <person name="Kallscheuer N."/>
            <person name="Luecker S."/>
            <person name="Lage O.M."/>
            <person name="Pohl T."/>
            <person name="Merkel B.J."/>
            <person name="Hornburger P."/>
            <person name="Mueller R.-W."/>
            <person name="Bruemmer F."/>
            <person name="Labrenz M."/>
            <person name="Spormann A.M."/>
            <person name="Op den Camp H."/>
            <person name="Overmann J."/>
            <person name="Amann R."/>
            <person name="Jetten M.S.M."/>
            <person name="Mascher T."/>
            <person name="Medema M.H."/>
            <person name="Devos D.P."/>
            <person name="Kaster A.-K."/>
            <person name="Ovreas L."/>
            <person name="Rohde M."/>
            <person name="Galperin M.Y."/>
            <person name="Jogler C."/>
        </authorList>
    </citation>
    <scope>NUCLEOTIDE SEQUENCE [LARGE SCALE GENOMIC DNA]</scope>
    <source>
        <strain evidence="2 3">FF011L</strain>
    </source>
</reference>
<organism evidence="2 3">
    <name type="scientific">Roseimaritima multifibrata</name>
    <dbReference type="NCBI Taxonomy" id="1930274"/>
    <lineage>
        <taxon>Bacteria</taxon>
        <taxon>Pseudomonadati</taxon>
        <taxon>Planctomycetota</taxon>
        <taxon>Planctomycetia</taxon>
        <taxon>Pirellulales</taxon>
        <taxon>Pirellulaceae</taxon>
        <taxon>Roseimaritima</taxon>
    </lineage>
</organism>
<evidence type="ECO:0000256" key="1">
    <source>
        <dbReference type="SAM" id="Phobius"/>
    </source>
</evidence>
<feature type="transmembrane region" description="Helical" evidence="1">
    <location>
        <begin position="73"/>
        <end position="94"/>
    </location>
</feature>
<feature type="transmembrane region" description="Helical" evidence="1">
    <location>
        <begin position="106"/>
        <end position="124"/>
    </location>
</feature>
<evidence type="ECO:0000313" key="3">
    <source>
        <dbReference type="Proteomes" id="UP000320672"/>
    </source>
</evidence>
<keyword evidence="1" id="KW-0472">Membrane</keyword>
<name>A0A517MK83_9BACT</name>
<dbReference type="KEGG" id="rml:FF011L_40880"/>
<keyword evidence="1" id="KW-0812">Transmembrane</keyword>